<gene>
    <name evidence="2" type="ORF">tloyanaT_22010</name>
</gene>
<comment type="caution">
    <text evidence="2">The sequence shown here is derived from an EMBL/GenBank/DDBJ whole genome shotgun (WGS) entry which is preliminary data.</text>
</comment>
<protein>
    <submittedName>
        <fullName evidence="2">Uncharacterized protein</fullName>
    </submittedName>
</protein>
<evidence type="ECO:0000313" key="2">
    <source>
        <dbReference type="EMBL" id="GLX85949.1"/>
    </source>
</evidence>
<keyword evidence="1" id="KW-1133">Transmembrane helix</keyword>
<keyword evidence="1" id="KW-0812">Transmembrane</keyword>
<accession>A0ABQ6HD76</accession>
<reference evidence="2 3" key="1">
    <citation type="submission" date="2023-03" db="EMBL/GenBank/DDBJ databases">
        <title>Thalassotalea loyana LMG 22536T draft genome sequence.</title>
        <authorList>
            <person name="Sawabe T."/>
        </authorList>
    </citation>
    <scope>NUCLEOTIDE SEQUENCE [LARGE SCALE GENOMIC DNA]</scope>
    <source>
        <strain evidence="2 3">LMG 22536</strain>
    </source>
</reference>
<evidence type="ECO:0000256" key="1">
    <source>
        <dbReference type="SAM" id="Phobius"/>
    </source>
</evidence>
<sequence>MVPEYLMTLSIVCGSPLVMYLFVAVAIQGYEKHCNSL</sequence>
<feature type="transmembrane region" description="Helical" evidence="1">
    <location>
        <begin position="6"/>
        <end position="27"/>
    </location>
</feature>
<keyword evidence="3" id="KW-1185">Reference proteome</keyword>
<name>A0ABQ6HD76_9GAMM</name>
<keyword evidence="1" id="KW-0472">Membrane</keyword>
<dbReference type="EMBL" id="BSSV01000004">
    <property type="protein sequence ID" value="GLX85949.1"/>
    <property type="molecule type" value="Genomic_DNA"/>
</dbReference>
<organism evidence="2 3">
    <name type="scientific">Thalassotalea loyana</name>
    <dbReference type="NCBI Taxonomy" id="280483"/>
    <lineage>
        <taxon>Bacteria</taxon>
        <taxon>Pseudomonadati</taxon>
        <taxon>Pseudomonadota</taxon>
        <taxon>Gammaproteobacteria</taxon>
        <taxon>Alteromonadales</taxon>
        <taxon>Colwelliaceae</taxon>
        <taxon>Thalassotalea</taxon>
    </lineage>
</organism>
<dbReference type="Proteomes" id="UP001157134">
    <property type="component" value="Unassembled WGS sequence"/>
</dbReference>
<proteinExistence type="predicted"/>
<evidence type="ECO:0000313" key="3">
    <source>
        <dbReference type="Proteomes" id="UP001157134"/>
    </source>
</evidence>